<evidence type="ECO:0000313" key="4">
    <source>
        <dbReference type="EMBL" id="GFO37528.1"/>
    </source>
</evidence>
<dbReference type="PANTHER" id="PTHR46532">
    <property type="entry name" value="MALE FERTILITY FACTOR KL5"/>
    <property type="match status" value="1"/>
</dbReference>
<dbReference type="PANTHER" id="PTHR46532:SF4">
    <property type="entry name" value="AAA+ ATPASE DOMAIN-CONTAINING PROTEIN"/>
    <property type="match status" value="1"/>
</dbReference>
<feature type="non-terminal residue" evidence="4">
    <location>
        <position position="1"/>
    </location>
</feature>
<sequence length="165" mass="18360">YRRSTHVTPKSYLSFINGYKNVYHEKKAEIGELADRMNTGLEKLVEASQAVAELSKELAVKEKELAIASEKAENVLKQVTVQAQAAEKVKNQVQKVKDKAQSIVDSIAKDKAIAMEKLEAARPALEEAEAALNTIKPAHIATVRRLGKPPHLIMRIMDCVNILFR</sequence>
<name>A0AAV4D010_9GAST</name>
<dbReference type="AlphaFoldDB" id="A0AAV4D010"/>
<gene>
    <name evidence="4" type="ORF">PoB_006403300</name>
</gene>
<evidence type="ECO:0000259" key="3">
    <source>
        <dbReference type="Pfam" id="PF12777"/>
    </source>
</evidence>
<dbReference type="Proteomes" id="UP000735302">
    <property type="component" value="Unassembled WGS sequence"/>
</dbReference>
<accession>A0AAV4D010</accession>
<dbReference type="Gene3D" id="1.20.920.20">
    <property type="match status" value="1"/>
</dbReference>
<dbReference type="InterPro" id="IPR026983">
    <property type="entry name" value="DHC"/>
</dbReference>
<reference evidence="4 5" key="1">
    <citation type="journal article" date="2021" name="Elife">
        <title>Chloroplast acquisition without the gene transfer in kleptoplastic sea slugs, Plakobranchus ocellatus.</title>
        <authorList>
            <person name="Maeda T."/>
            <person name="Takahashi S."/>
            <person name="Yoshida T."/>
            <person name="Shimamura S."/>
            <person name="Takaki Y."/>
            <person name="Nagai Y."/>
            <person name="Toyoda A."/>
            <person name="Suzuki Y."/>
            <person name="Arimoto A."/>
            <person name="Ishii H."/>
            <person name="Satoh N."/>
            <person name="Nishiyama T."/>
            <person name="Hasebe M."/>
            <person name="Maruyama T."/>
            <person name="Minagawa J."/>
            <person name="Obokata J."/>
            <person name="Shigenobu S."/>
        </authorList>
    </citation>
    <scope>NUCLEOTIDE SEQUENCE [LARGE SCALE GENOMIC DNA]</scope>
</reference>
<comment type="caution">
    <text evidence="4">The sequence shown here is derived from an EMBL/GenBank/DDBJ whole genome shotgun (WGS) entry which is preliminary data.</text>
</comment>
<evidence type="ECO:0000256" key="2">
    <source>
        <dbReference type="SAM" id="Coils"/>
    </source>
</evidence>
<comment type="similarity">
    <text evidence="1">Belongs to the dynein heavy chain family.</text>
</comment>
<feature type="domain" description="Dynein heavy chain coiled coil stalk" evidence="3">
    <location>
        <begin position="35"/>
        <end position="163"/>
    </location>
</feature>
<dbReference type="Pfam" id="PF12777">
    <property type="entry name" value="MT"/>
    <property type="match status" value="1"/>
</dbReference>
<dbReference type="InterPro" id="IPR024743">
    <property type="entry name" value="Dynein_HC_stalk"/>
</dbReference>
<dbReference type="GO" id="GO:0007018">
    <property type="term" value="P:microtubule-based movement"/>
    <property type="evidence" value="ECO:0007669"/>
    <property type="project" value="InterPro"/>
</dbReference>
<dbReference type="GO" id="GO:0045505">
    <property type="term" value="F:dynein intermediate chain binding"/>
    <property type="evidence" value="ECO:0007669"/>
    <property type="project" value="InterPro"/>
</dbReference>
<keyword evidence="5" id="KW-1185">Reference proteome</keyword>
<proteinExistence type="inferred from homology"/>
<dbReference type="EMBL" id="BLXT01007243">
    <property type="protein sequence ID" value="GFO37528.1"/>
    <property type="molecule type" value="Genomic_DNA"/>
</dbReference>
<keyword evidence="2" id="KW-0175">Coiled coil</keyword>
<organism evidence="4 5">
    <name type="scientific">Plakobranchus ocellatus</name>
    <dbReference type="NCBI Taxonomy" id="259542"/>
    <lineage>
        <taxon>Eukaryota</taxon>
        <taxon>Metazoa</taxon>
        <taxon>Spiralia</taxon>
        <taxon>Lophotrochozoa</taxon>
        <taxon>Mollusca</taxon>
        <taxon>Gastropoda</taxon>
        <taxon>Heterobranchia</taxon>
        <taxon>Euthyneura</taxon>
        <taxon>Panpulmonata</taxon>
        <taxon>Sacoglossa</taxon>
        <taxon>Placobranchoidea</taxon>
        <taxon>Plakobranchidae</taxon>
        <taxon>Plakobranchus</taxon>
    </lineage>
</organism>
<evidence type="ECO:0000313" key="5">
    <source>
        <dbReference type="Proteomes" id="UP000735302"/>
    </source>
</evidence>
<feature type="coiled-coil region" evidence="2">
    <location>
        <begin position="44"/>
        <end position="89"/>
    </location>
</feature>
<protein>
    <submittedName>
        <fullName evidence="4">Dynein heavy chain 5, axonemal</fullName>
    </submittedName>
</protein>
<dbReference type="GO" id="GO:0005858">
    <property type="term" value="C:axonemal dynein complex"/>
    <property type="evidence" value="ECO:0007669"/>
    <property type="project" value="TreeGrafter"/>
</dbReference>
<dbReference type="GO" id="GO:0051959">
    <property type="term" value="F:dynein light intermediate chain binding"/>
    <property type="evidence" value="ECO:0007669"/>
    <property type="project" value="InterPro"/>
</dbReference>
<evidence type="ECO:0000256" key="1">
    <source>
        <dbReference type="ARBA" id="ARBA00008887"/>
    </source>
</evidence>